<evidence type="ECO:0000256" key="2">
    <source>
        <dbReference type="SAM" id="Coils"/>
    </source>
</evidence>
<feature type="compositionally biased region" description="Polar residues" evidence="3">
    <location>
        <begin position="523"/>
        <end position="559"/>
    </location>
</feature>
<feature type="region of interest" description="Disordered" evidence="3">
    <location>
        <begin position="616"/>
        <end position="635"/>
    </location>
</feature>
<reference evidence="5" key="1">
    <citation type="journal article" date="2014" name="Nat. Genet.">
        <title>A reference genome for common bean and genome-wide analysis of dual domestications.</title>
        <authorList>
            <person name="Schmutz J."/>
            <person name="McClean P.E."/>
            <person name="Mamidi S."/>
            <person name="Wu G.A."/>
            <person name="Cannon S.B."/>
            <person name="Grimwood J."/>
            <person name="Jenkins J."/>
            <person name="Shu S."/>
            <person name="Song Q."/>
            <person name="Chavarro C."/>
            <person name="Torres-Torres M."/>
            <person name="Geffroy V."/>
            <person name="Moghaddam S.M."/>
            <person name="Gao D."/>
            <person name="Abernathy B."/>
            <person name="Barry K."/>
            <person name="Blair M."/>
            <person name="Brick M.A."/>
            <person name="Chovatia M."/>
            <person name="Gepts P."/>
            <person name="Goodstein D.M."/>
            <person name="Gonzales M."/>
            <person name="Hellsten U."/>
            <person name="Hyten D.L."/>
            <person name="Jia G."/>
            <person name="Kelly J.D."/>
            <person name="Kudrna D."/>
            <person name="Lee R."/>
            <person name="Richard M.M."/>
            <person name="Miklas P.N."/>
            <person name="Osorno J.M."/>
            <person name="Rodrigues J."/>
            <person name="Thareau V."/>
            <person name="Urrea C.A."/>
            <person name="Wang M."/>
            <person name="Yu Y."/>
            <person name="Zhang M."/>
            <person name="Wing R.A."/>
            <person name="Cregan P.B."/>
            <person name="Rokhsar D.S."/>
            <person name="Jackson S.A."/>
        </authorList>
    </citation>
    <scope>NUCLEOTIDE SEQUENCE [LARGE SCALE GENOMIC DNA]</scope>
    <source>
        <strain evidence="5">cv. G19833</strain>
    </source>
</reference>
<dbReference type="GO" id="GO:0072699">
    <property type="term" value="P:protein localization to cortical microtubule cytoskeleton"/>
    <property type="evidence" value="ECO:0007669"/>
    <property type="project" value="TreeGrafter"/>
</dbReference>
<dbReference type="PANTHER" id="PTHR31342">
    <property type="entry name" value="PROTEIN CHUP1, CHLOROPLASTIC"/>
    <property type="match status" value="1"/>
</dbReference>
<dbReference type="InterPro" id="IPR040265">
    <property type="entry name" value="CHUP1/IPGA1-like"/>
</dbReference>
<feature type="coiled-coil region" evidence="2">
    <location>
        <begin position="167"/>
        <end position="266"/>
    </location>
</feature>
<dbReference type="Proteomes" id="UP000000226">
    <property type="component" value="Chromosome 10"/>
</dbReference>
<gene>
    <name evidence="4" type="ORF">PHAVU_010G143700g</name>
</gene>
<accession>V7ASK6</accession>
<feature type="compositionally biased region" description="Basic and acidic residues" evidence="3">
    <location>
        <begin position="560"/>
        <end position="569"/>
    </location>
</feature>
<feature type="coiled-coil region" evidence="2">
    <location>
        <begin position="353"/>
        <end position="380"/>
    </location>
</feature>
<keyword evidence="1 2" id="KW-0175">Coiled coil</keyword>
<dbReference type="Gramene" id="ESW07608">
    <property type="protein sequence ID" value="ESW07608"/>
    <property type="gene ID" value="PHAVU_010G143700g"/>
</dbReference>
<dbReference type="OrthoDB" id="1870283at2759"/>
<evidence type="ECO:0000256" key="3">
    <source>
        <dbReference type="SAM" id="MobiDB-lite"/>
    </source>
</evidence>
<feature type="region of interest" description="Disordered" evidence="3">
    <location>
        <begin position="52"/>
        <end position="71"/>
    </location>
</feature>
<dbReference type="EMBL" id="CM002297">
    <property type="protein sequence ID" value="ESW07608.1"/>
    <property type="molecule type" value="Genomic_DNA"/>
</dbReference>
<organism evidence="4 5">
    <name type="scientific">Phaseolus vulgaris</name>
    <name type="common">Kidney bean</name>
    <name type="synonym">French bean</name>
    <dbReference type="NCBI Taxonomy" id="3885"/>
    <lineage>
        <taxon>Eukaryota</taxon>
        <taxon>Viridiplantae</taxon>
        <taxon>Streptophyta</taxon>
        <taxon>Embryophyta</taxon>
        <taxon>Tracheophyta</taxon>
        <taxon>Spermatophyta</taxon>
        <taxon>Magnoliopsida</taxon>
        <taxon>eudicotyledons</taxon>
        <taxon>Gunneridae</taxon>
        <taxon>Pentapetalae</taxon>
        <taxon>rosids</taxon>
        <taxon>fabids</taxon>
        <taxon>Fabales</taxon>
        <taxon>Fabaceae</taxon>
        <taxon>Papilionoideae</taxon>
        <taxon>50 kb inversion clade</taxon>
        <taxon>NPAAA clade</taxon>
        <taxon>indigoferoid/millettioid clade</taxon>
        <taxon>Phaseoleae</taxon>
        <taxon>Phaseolus</taxon>
    </lineage>
</organism>
<sequence length="635" mass="71982">MMMMERTVRRFFSSIRKEEKGMKPFLLKCGLALALAFAGFLYSHIGAKRIKPSPTSPKGHPSGHGSEDNFVRGKRAASSSLTNLSEENVLDTEETCISKVNSRSSPLGVSPRTRKSGEKDEFLLPEFNDLIKEADFGVIIAGSSFKKEVETPRSKVGSPMAYANVDKDDNEKEMRKLRSMIRMLQERETNLQVQLLEYCGIREQEAAVMELQNRLKISNMEAKMFNLKVVTLQSENRRLEAQVADHAKLTSELETAKTKVKFLKKKIKYEAEQNREHIMNLKQKVGKLQDHEFKVAANDQEIQIKLKRLKDLDCETEQLRKSNLRLQMENSDLSRRLDSTQLLANAVLEDPEAQALKEEGERLRQENEGLAKELEQLHADRCSDLEELVYLRWINACLRHELRSYQLPSGKTAARDLSKSLSPTSEKKAKQLILEYASNEVRASISDMDSDQWSSSQTSFFTDPGEHEDYSLHDASSEAKLNNSTKSRIFGKLMRLIRGKDSHHQRGQIMSKEKSISREDSNSSHFSLSMSTGNECLRSEYTTPSATSRTSFDYNQSQSLKDDSGRNSDSHTPGSSKNFSPNRRSSADSKNRLDSFSESSAMEKTNLAKYAEALKNSTETSKVKSHRRSASYSSF</sequence>
<evidence type="ECO:0000313" key="4">
    <source>
        <dbReference type="EMBL" id="ESW07608.1"/>
    </source>
</evidence>
<dbReference type="eggNOG" id="ENOG502QSBV">
    <property type="taxonomic scope" value="Eukaryota"/>
</dbReference>
<protein>
    <recommendedName>
        <fullName evidence="6">Protein CHUP1, chloroplastic</fullName>
    </recommendedName>
</protein>
<feature type="region of interest" description="Disordered" evidence="3">
    <location>
        <begin position="447"/>
        <end position="478"/>
    </location>
</feature>
<dbReference type="OMA" id="HICKHII"/>
<dbReference type="AlphaFoldDB" id="V7ASK6"/>
<dbReference type="SMR" id="V7ASK6"/>
<dbReference type="STRING" id="3885.V7ASK6"/>
<evidence type="ECO:0008006" key="6">
    <source>
        <dbReference type="Google" id="ProtNLM"/>
    </source>
</evidence>
<feature type="region of interest" description="Disordered" evidence="3">
    <location>
        <begin position="496"/>
        <end position="604"/>
    </location>
</feature>
<feature type="compositionally biased region" description="Polar residues" evidence="3">
    <location>
        <begin position="570"/>
        <end position="584"/>
    </location>
</feature>
<feature type="compositionally biased region" description="Basic and acidic residues" evidence="3">
    <location>
        <begin position="585"/>
        <end position="595"/>
    </location>
</feature>
<feature type="compositionally biased region" description="Low complexity" evidence="3">
    <location>
        <begin position="447"/>
        <end position="463"/>
    </location>
</feature>
<evidence type="ECO:0000313" key="5">
    <source>
        <dbReference type="Proteomes" id="UP000000226"/>
    </source>
</evidence>
<dbReference type="PANTHER" id="PTHR31342:SF4">
    <property type="entry name" value="ACTIN BINDING PROTEIN FAMILY"/>
    <property type="match status" value="1"/>
</dbReference>
<feature type="compositionally biased region" description="Basic and acidic residues" evidence="3">
    <location>
        <begin position="511"/>
        <end position="522"/>
    </location>
</feature>
<name>V7ASK6_PHAVU</name>
<keyword evidence="5" id="KW-1185">Reference proteome</keyword>
<proteinExistence type="predicted"/>
<dbReference type="GO" id="GO:0055028">
    <property type="term" value="C:cortical microtubule"/>
    <property type="evidence" value="ECO:0007669"/>
    <property type="project" value="TreeGrafter"/>
</dbReference>
<evidence type="ECO:0000256" key="1">
    <source>
        <dbReference type="ARBA" id="ARBA00023054"/>
    </source>
</evidence>
<feature type="compositionally biased region" description="Basic and acidic residues" evidence="3">
    <location>
        <begin position="464"/>
        <end position="477"/>
    </location>
</feature>